<dbReference type="EMBL" id="FNSQ01000005">
    <property type="protein sequence ID" value="SEB88575.1"/>
    <property type="molecule type" value="Genomic_DNA"/>
</dbReference>
<dbReference type="AlphaFoldDB" id="A0A1H4N1G4"/>
<keyword evidence="2" id="KW-0067">ATP-binding</keyword>
<feature type="compositionally biased region" description="Basic and acidic residues" evidence="1">
    <location>
        <begin position="10"/>
        <end position="26"/>
    </location>
</feature>
<feature type="region of interest" description="Disordered" evidence="1">
    <location>
        <begin position="1"/>
        <end position="351"/>
    </location>
</feature>
<evidence type="ECO:0000313" key="3">
    <source>
        <dbReference type="Proteomes" id="UP000183750"/>
    </source>
</evidence>
<gene>
    <name evidence="2" type="ORF">SAMN04489807_2315</name>
</gene>
<reference evidence="3" key="1">
    <citation type="submission" date="2016-10" db="EMBL/GenBank/DDBJ databases">
        <authorList>
            <person name="Varghese N."/>
            <person name="Submissions S."/>
        </authorList>
    </citation>
    <scope>NUCLEOTIDE SEQUENCE [LARGE SCALE GENOMIC DNA]</scope>
    <source>
        <strain evidence="3">DSM 16089</strain>
    </source>
</reference>
<dbReference type="Proteomes" id="UP000183750">
    <property type="component" value="Unassembled WGS sequence"/>
</dbReference>
<organism evidence="2 3">
    <name type="scientific">Microbacterium hydrocarbonoxydans</name>
    <dbReference type="NCBI Taxonomy" id="273678"/>
    <lineage>
        <taxon>Bacteria</taxon>
        <taxon>Bacillati</taxon>
        <taxon>Actinomycetota</taxon>
        <taxon>Actinomycetes</taxon>
        <taxon>Micrococcales</taxon>
        <taxon>Microbacteriaceae</taxon>
        <taxon>Microbacterium</taxon>
    </lineage>
</organism>
<keyword evidence="3" id="KW-1185">Reference proteome</keyword>
<evidence type="ECO:0000256" key="1">
    <source>
        <dbReference type="SAM" id="MobiDB-lite"/>
    </source>
</evidence>
<feature type="compositionally biased region" description="Basic residues" evidence="1">
    <location>
        <begin position="59"/>
        <end position="75"/>
    </location>
</feature>
<feature type="compositionally biased region" description="Basic residues" evidence="1">
    <location>
        <begin position="273"/>
        <end position="292"/>
    </location>
</feature>
<protein>
    <submittedName>
        <fullName evidence="2">Putative ABC transport system ATP-binding protein</fullName>
    </submittedName>
</protein>
<accession>A0A1H4N1G4</accession>
<evidence type="ECO:0000313" key="2">
    <source>
        <dbReference type="EMBL" id="SEB88575.1"/>
    </source>
</evidence>
<keyword evidence="2" id="KW-0547">Nucleotide-binding</keyword>
<feature type="compositionally biased region" description="Pro residues" evidence="1">
    <location>
        <begin position="175"/>
        <end position="187"/>
    </location>
</feature>
<feature type="compositionally biased region" description="Low complexity" evidence="1">
    <location>
        <begin position="246"/>
        <end position="267"/>
    </location>
</feature>
<proteinExistence type="predicted"/>
<sequence length="351" mass="38476">MRRSGATVDARPEPRSRDGWRGERSDRSRRHAARAPPRSVRAAGRRHSPSCAPALTGILRRRRRDACGRLRRGRRPASEGRRGHQGGRASRRSPSAPDRVVLPALWRPPALRSHELPGGSGRRSRSPLGARRCRTRPWPPQGCRPRDDRGRARTAPSPPASLWRGRHRRSRVGPPGGPAGRPGPPPASQGRGGRRIRSPRAHPTLRAARRCAETAGSARHPLPCPSAAPCPLRGRRADSRTRPRARASASPAGAASRCGSGRIRSSPAPGTARCRRRHPSGRRRRRRCRAAPRRAPLATRGRTGRRDARRRGGNAAATRRLCGPVTYPPALPGSPGVRGWEWVRSRPRRSP</sequence>
<dbReference type="GO" id="GO:0005524">
    <property type="term" value="F:ATP binding"/>
    <property type="evidence" value="ECO:0007669"/>
    <property type="project" value="UniProtKB-KW"/>
</dbReference>
<name>A0A1H4N1G4_9MICO</name>